<proteinExistence type="predicted"/>
<evidence type="ECO:0000313" key="2">
    <source>
        <dbReference type="Proteomes" id="UP000441585"/>
    </source>
</evidence>
<dbReference type="AlphaFoldDB" id="A0A6I2MHQ5"/>
<dbReference type="Gene3D" id="3.30.530.20">
    <property type="match status" value="1"/>
</dbReference>
<keyword evidence="2" id="KW-1185">Reference proteome</keyword>
<protein>
    <recommendedName>
        <fullName evidence="3">Activator of Hsp90 ATPase 1 family protein</fullName>
    </recommendedName>
</protein>
<sequence length="64" mass="7124">MQGAVQSSYKYVLEEKGSATLLKLSHHAVGLLEPGWEEGHQKGWEELLGLFLKEFVETGKRPGV</sequence>
<dbReference type="EMBL" id="WKKF01000014">
    <property type="protein sequence ID" value="MRX56626.1"/>
    <property type="molecule type" value="Genomic_DNA"/>
</dbReference>
<evidence type="ECO:0000313" key="1">
    <source>
        <dbReference type="EMBL" id="MRX56626.1"/>
    </source>
</evidence>
<evidence type="ECO:0008006" key="3">
    <source>
        <dbReference type="Google" id="ProtNLM"/>
    </source>
</evidence>
<reference evidence="1 2" key="1">
    <citation type="submission" date="2019-11" db="EMBL/GenBank/DDBJ databases">
        <title>Bacillus idriensis genome.</title>
        <authorList>
            <person name="Konopka E.N."/>
            <person name="Newman J.D."/>
        </authorList>
    </citation>
    <scope>NUCLEOTIDE SEQUENCE [LARGE SCALE GENOMIC DNA]</scope>
    <source>
        <strain evidence="1 2">DSM 19097</strain>
    </source>
</reference>
<accession>A0A6I2MHQ5</accession>
<name>A0A6I2MHQ5_9BACI</name>
<comment type="caution">
    <text evidence="1">The sequence shown here is derived from an EMBL/GenBank/DDBJ whole genome shotgun (WGS) entry which is preliminary data.</text>
</comment>
<organism evidence="1 2">
    <name type="scientific">Metabacillus idriensis</name>
    <dbReference type="NCBI Taxonomy" id="324768"/>
    <lineage>
        <taxon>Bacteria</taxon>
        <taxon>Bacillati</taxon>
        <taxon>Bacillota</taxon>
        <taxon>Bacilli</taxon>
        <taxon>Bacillales</taxon>
        <taxon>Bacillaceae</taxon>
        <taxon>Metabacillus</taxon>
    </lineage>
</organism>
<dbReference type="RefSeq" id="WP_154319599.1">
    <property type="nucleotide sequence ID" value="NZ_CAJGAA010000012.1"/>
</dbReference>
<gene>
    <name evidence="1" type="ORF">GJU41_22020</name>
</gene>
<dbReference type="Proteomes" id="UP000441585">
    <property type="component" value="Unassembled WGS sequence"/>
</dbReference>
<dbReference type="InterPro" id="IPR023393">
    <property type="entry name" value="START-like_dom_sf"/>
</dbReference>